<reference evidence="1 2" key="1">
    <citation type="submission" date="2014-07" db="EMBL/GenBank/DDBJ databases">
        <authorList>
            <person name="McCorrison J."/>
            <person name="Sanka R."/>
            <person name="Torralba M."/>
            <person name="Gillis M."/>
            <person name="Haft D.H."/>
            <person name="Methe B."/>
            <person name="Sutton G."/>
            <person name="Nelson K.E."/>
        </authorList>
    </citation>
    <scope>NUCLEOTIDE SEQUENCE [LARGE SCALE GENOMIC DNA]</scope>
    <source>
        <strain evidence="1 2">DNF00058</strain>
    </source>
</reference>
<gene>
    <name evidence="1" type="ORF">HMPREF9302_04005</name>
</gene>
<dbReference type="AlphaFoldDB" id="A0A096AZG0"/>
<proteinExistence type="predicted"/>
<protein>
    <submittedName>
        <fullName evidence="1">Uncharacterized protein</fullName>
    </submittedName>
</protein>
<dbReference type="Proteomes" id="UP000029614">
    <property type="component" value="Unassembled WGS sequence"/>
</dbReference>
<keyword evidence="2" id="KW-1185">Reference proteome</keyword>
<sequence>MAKPITYNILNSLCKAVKTTGIKYLYVINRPDVSHEQTEFVVIDLPSEIKRKTKGEDDFLLETEGIFYLGVKSKGNNTPNIEKQTELAQKLMNLFPIQDDYIVATRPSLLFEGSDKSNFQITTIAFNIRTKINSFNH</sequence>
<dbReference type="OrthoDB" id="9923346at2"/>
<dbReference type="EMBL" id="JRNU01000012">
    <property type="protein sequence ID" value="KGF52443.1"/>
    <property type="molecule type" value="Genomic_DNA"/>
</dbReference>
<comment type="caution">
    <text evidence="1">The sequence shown here is derived from an EMBL/GenBank/DDBJ whole genome shotgun (WGS) entry which is preliminary data.</text>
</comment>
<dbReference type="RefSeq" id="WP_036854890.1">
    <property type="nucleotide sequence ID" value="NZ_JRNU01000012.1"/>
</dbReference>
<evidence type="ECO:0000313" key="2">
    <source>
        <dbReference type="Proteomes" id="UP000029614"/>
    </source>
</evidence>
<organism evidence="1 2">
    <name type="scientific">Prevotella amnii DNF00058</name>
    <dbReference type="NCBI Taxonomy" id="1401066"/>
    <lineage>
        <taxon>Bacteria</taxon>
        <taxon>Pseudomonadati</taxon>
        <taxon>Bacteroidota</taxon>
        <taxon>Bacteroidia</taxon>
        <taxon>Bacteroidales</taxon>
        <taxon>Prevotellaceae</taxon>
        <taxon>Prevotella</taxon>
    </lineage>
</organism>
<name>A0A096AZG0_9BACT</name>
<evidence type="ECO:0000313" key="1">
    <source>
        <dbReference type="EMBL" id="KGF52443.1"/>
    </source>
</evidence>
<accession>A0A096AZG0</accession>